<dbReference type="Pfam" id="PF13279">
    <property type="entry name" value="4HBT_2"/>
    <property type="match status" value="1"/>
</dbReference>
<dbReference type="AlphaFoldDB" id="A0A0G4EXR6"/>
<name>A0A0G4EXR6_VITBC</name>
<dbReference type="Gene3D" id="3.10.129.10">
    <property type="entry name" value="Hotdog Thioesterase"/>
    <property type="match status" value="1"/>
</dbReference>
<accession>A0A0G4EXR6</accession>
<evidence type="ECO:0008006" key="4">
    <source>
        <dbReference type="Google" id="ProtNLM"/>
    </source>
</evidence>
<proteinExistence type="predicted"/>
<reference evidence="2 3" key="1">
    <citation type="submission" date="2014-11" db="EMBL/GenBank/DDBJ databases">
        <authorList>
            <person name="Zhu J."/>
            <person name="Qi W."/>
            <person name="Song R."/>
        </authorList>
    </citation>
    <scope>NUCLEOTIDE SEQUENCE [LARGE SCALE GENOMIC DNA]</scope>
</reference>
<feature type="chain" id="PRO_5005188460" description="Thioesterase domain-containing protein" evidence="1">
    <location>
        <begin position="24"/>
        <end position="203"/>
    </location>
</feature>
<dbReference type="InParanoid" id="A0A0G4EXR6"/>
<evidence type="ECO:0000313" key="2">
    <source>
        <dbReference type="EMBL" id="CEM03404.1"/>
    </source>
</evidence>
<keyword evidence="1" id="KW-0732">Signal</keyword>
<evidence type="ECO:0000313" key="3">
    <source>
        <dbReference type="Proteomes" id="UP000041254"/>
    </source>
</evidence>
<keyword evidence="3" id="KW-1185">Reference proteome</keyword>
<dbReference type="VEuPathDB" id="CryptoDB:Vbra_13869"/>
<feature type="signal peptide" evidence="1">
    <location>
        <begin position="1"/>
        <end position="23"/>
    </location>
</feature>
<dbReference type="SUPFAM" id="SSF54637">
    <property type="entry name" value="Thioesterase/thiol ester dehydrase-isomerase"/>
    <property type="match status" value="1"/>
</dbReference>
<sequence length="203" mass="23547">MLSLWTYWLNCVLLSCIFGELQGRSLRSPEIQGRSARSSHRLSFLDRTRKRPFRRHFRVRFDECDLGGIVYHPNHLRYCFDTLDAAFEQRIKEGVLEGLGWDPLMKKTTVVWHRPLKHRDRFIVEGMVTRWGNSSFDVGFVGLASRGGAPVFEARHTFVGLNRTTGRPARVPSVVRAALGDAMDYSKFVQGRTRRRKMLSWFS</sequence>
<protein>
    <recommendedName>
        <fullName evidence="4">Thioesterase domain-containing protein</fullName>
    </recommendedName>
</protein>
<dbReference type="InterPro" id="IPR029069">
    <property type="entry name" value="HotDog_dom_sf"/>
</dbReference>
<organism evidence="2 3">
    <name type="scientific">Vitrella brassicaformis (strain CCMP3155)</name>
    <dbReference type="NCBI Taxonomy" id="1169540"/>
    <lineage>
        <taxon>Eukaryota</taxon>
        <taxon>Sar</taxon>
        <taxon>Alveolata</taxon>
        <taxon>Colpodellida</taxon>
        <taxon>Vitrellaceae</taxon>
        <taxon>Vitrella</taxon>
    </lineage>
</organism>
<dbReference type="CDD" id="cd00586">
    <property type="entry name" value="4HBT"/>
    <property type="match status" value="1"/>
</dbReference>
<evidence type="ECO:0000256" key="1">
    <source>
        <dbReference type="SAM" id="SignalP"/>
    </source>
</evidence>
<gene>
    <name evidence="2" type="ORF">Vbra_13869</name>
</gene>
<dbReference type="EMBL" id="CDMY01000340">
    <property type="protein sequence ID" value="CEM03404.1"/>
    <property type="molecule type" value="Genomic_DNA"/>
</dbReference>
<dbReference type="Proteomes" id="UP000041254">
    <property type="component" value="Unassembled WGS sequence"/>
</dbReference>